<evidence type="ECO:0000256" key="4">
    <source>
        <dbReference type="PIRSR" id="PIRSR000615-2"/>
    </source>
</evidence>
<accession>A0A368G155</accession>
<keyword evidence="8" id="KW-0418">Kinase</keyword>
<sequence length="318" mass="36274">MIYEKSGKTYVDPKHKFETAAAMFEHHMKNTFTVNDMEIRLIRGVGLTSWEFEHKHVRVGRTIGKGQYGEVKRGKLQLKNGTVVNVAVKSIKTETEISKDIIKEVMKEARLMRGLDHPNVVKLYGVGVLDRPLYILLEYVAGGSLKTYLRRNKQNITIEEKVQMALGAAWGIDYLHKAEILHRDIAARNCLYDHDSAVKISDFGLSRNGKTYKMKSPKKMPVRWMAPESIVSYTFSQKSDVYSFGVLVYEIFSAQDPYGEVGTAVARRKIIEGVLNTFPNDAPKVLVDLVREKMWVKDPDKRTDMEKVCMHHILPSPV</sequence>
<dbReference type="InterPro" id="IPR001245">
    <property type="entry name" value="Ser-Thr/Tyr_kinase_cat_dom"/>
</dbReference>
<dbReference type="GO" id="GO:0005524">
    <property type="term" value="F:ATP binding"/>
    <property type="evidence" value="ECO:0007669"/>
    <property type="project" value="UniProtKB-UniRule"/>
</dbReference>
<dbReference type="PRINTS" id="PR00109">
    <property type="entry name" value="TYRKINASE"/>
</dbReference>
<feature type="binding site" evidence="4">
    <location>
        <position position="188"/>
    </location>
    <ligand>
        <name>ATP</name>
        <dbReference type="ChEBI" id="CHEBI:30616"/>
    </ligand>
</feature>
<feature type="binding site" evidence="5">
    <location>
        <position position="202"/>
    </location>
    <ligand>
        <name>Mg(2+)</name>
        <dbReference type="ChEBI" id="CHEBI:18420"/>
    </ligand>
</feature>
<evidence type="ECO:0000256" key="1">
    <source>
        <dbReference type="ARBA" id="ARBA00022741"/>
    </source>
</evidence>
<dbReference type="GO" id="GO:0046872">
    <property type="term" value="F:metal ion binding"/>
    <property type="evidence" value="ECO:0007669"/>
    <property type="project" value="UniProtKB-KW"/>
</dbReference>
<dbReference type="CDD" id="cd00192">
    <property type="entry name" value="PTKc"/>
    <property type="match status" value="1"/>
</dbReference>
<dbReference type="SUPFAM" id="SSF56112">
    <property type="entry name" value="Protein kinase-like (PK-like)"/>
    <property type="match status" value="1"/>
</dbReference>
<keyword evidence="2 4" id="KW-0067">ATP-binding</keyword>
<dbReference type="InterPro" id="IPR017441">
    <property type="entry name" value="Protein_kinase_ATP_BS"/>
</dbReference>
<keyword evidence="5" id="KW-0460">Magnesium</keyword>
<dbReference type="STRING" id="29170.A0A368G155"/>
<organism evidence="8 9">
    <name type="scientific">Ancylostoma caninum</name>
    <name type="common">Dog hookworm</name>
    <dbReference type="NCBI Taxonomy" id="29170"/>
    <lineage>
        <taxon>Eukaryota</taxon>
        <taxon>Metazoa</taxon>
        <taxon>Ecdysozoa</taxon>
        <taxon>Nematoda</taxon>
        <taxon>Chromadorea</taxon>
        <taxon>Rhabditida</taxon>
        <taxon>Rhabditina</taxon>
        <taxon>Rhabditomorpha</taxon>
        <taxon>Strongyloidea</taxon>
        <taxon>Ancylostomatidae</taxon>
        <taxon>Ancylostomatinae</taxon>
        <taxon>Ancylostoma</taxon>
    </lineage>
</organism>
<keyword evidence="8" id="KW-0808">Transferase</keyword>
<dbReference type="PROSITE" id="PS50011">
    <property type="entry name" value="PROTEIN_KINASE_DOM"/>
    <property type="match status" value="1"/>
</dbReference>
<evidence type="ECO:0000256" key="3">
    <source>
        <dbReference type="PIRSR" id="PIRSR000615-1"/>
    </source>
</evidence>
<dbReference type="PROSITE" id="PS00109">
    <property type="entry name" value="PROTEIN_KINASE_TYR"/>
    <property type="match status" value="1"/>
</dbReference>
<dbReference type="InterPro" id="IPR050198">
    <property type="entry name" value="Non-receptor_tyrosine_kinases"/>
</dbReference>
<dbReference type="GO" id="GO:0004713">
    <property type="term" value="F:protein tyrosine kinase activity"/>
    <property type="evidence" value="ECO:0007669"/>
    <property type="project" value="InterPro"/>
</dbReference>
<dbReference type="EMBL" id="JOJR01000418">
    <property type="protein sequence ID" value="RCN38171.1"/>
    <property type="molecule type" value="Genomic_DNA"/>
</dbReference>
<dbReference type="Proteomes" id="UP000252519">
    <property type="component" value="Unassembled WGS sequence"/>
</dbReference>
<dbReference type="AlphaFoldDB" id="A0A368G155"/>
<comment type="caution">
    <text evidence="8">The sequence shown here is derived from an EMBL/GenBank/DDBJ whole genome shotgun (WGS) entry which is preliminary data.</text>
</comment>
<evidence type="ECO:0000259" key="7">
    <source>
        <dbReference type="PROSITE" id="PS50011"/>
    </source>
</evidence>
<dbReference type="PANTHER" id="PTHR24418">
    <property type="entry name" value="TYROSINE-PROTEIN KINASE"/>
    <property type="match status" value="1"/>
</dbReference>
<feature type="binding site" evidence="6">
    <location>
        <position position="89"/>
    </location>
    <ligand>
        <name>ATP</name>
        <dbReference type="ChEBI" id="CHEBI:30616"/>
    </ligand>
</feature>
<evidence type="ECO:0000256" key="6">
    <source>
        <dbReference type="PROSITE-ProRule" id="PRU10141"/>
    </source>
</evidence>
<protein>
    <submittedName>
        <fullName evidence="8">Protein tyrosine kinase</fullName>
    </submittedName>
</protein>
<dbReference type="OrthoDB" id="546826at2759"/>
<dbReference type="Pfam" id="PF07714">
    <property type="entry name" value="PK_Tyr_Ser-Thr"/>
    <property type="match status" value="1"/>
</dbReference>
<evidence type="ECO:0000313" key="9">
    <source>
        <dbReference type="Proteomes" id="UP000252519"/>
    </source>
</evidence>
<keyword evidence="1 4" id="KW-0547">Nucleotide-binding</keyword>
<evidence type="ECO:0000256" key="5">
    <source>
        <dbReference type="PIRSR" id="PIRSR000615-3"/>
    </source>
</evidence>
<dbReference type="SMART" id="SM00219">
    <property type="entry name" value="TyrKc"/>
    <property type="match status" value="1"/>
</dbReference>
<evidence type="ECO:0000256" key="2">
    <source>
        <dbReference type="ARBA" id="ARBA00022840"/>
    </source>
</evidence>
<dbReference type="Gene3D" id="3.30.200.20">
    <property type="entry name" value="Phosphorylase Kinase, domain 1"/>
    <property type="match status" value="1"/>
</dbReference>
<feature type="binding site" evidence="5">
    <location>
        <position position="189"/>
    </location>
    <ligand>
        <name>Mg(2+)</name>
        <dbReference type="ChEBI" id="CHEBI:18420"/>
    </ligand>
</feature>
<feature type="active site" description="Proton acceptor" evidence="3">
    <location>
        <position position="184"/>
    </location>
</feature>
<name>A0A368G155_ANCCA</name>
<reference evidence="8 9" key="1">
    <citation type="submission" date="2014-10" db="EMBL/GenBank/DDBJ databases">
        <title>Draft genome of the hookworm Ancylostoma caninum.</title>
        <authorList>
            <person name="Mitreva M."/>
        </authorList>
    </citation>
    <scope>NUCLEOTIDE SEQUENCE [LARGE SCALE GENOMIC DNA]</scope>
    <source>
        <strain evidence="8 9">Baltimore</strain>
    </source>
</reference>
<keyword evidence="5" id="KW-0479">Metal-binding</keyword>
<dbReference type="PIRSF" id="PIRSF000615">
    <property type="entry name" value="TyrPK_CSF1-R"/>
    <property type="match status" value="1"/>
</dbReference>
<gene>
    <name evidence="8" type="ORF">ANCCAN_15915</name>
</gene>
<dbReference type="InterPro" id="IPR020635">
    <property type="entry name" value="Tyr_kinase_cat_dom"/>
</dbReference>
<dbReference type="InterPro" id="IPR000719">
    <property type="entry name" value="Prot_kinase_dom"/>
</dbReference>
<feature type="domain" description="Protein kinase" evidence="7">
    <location>
        <begin position="57"/>
        <end position="314"/>
    </location>
</feature>
<dbReference type="PROSITE" id="PS00107">
    <property type="entry name" value="PROTEIN_KINASE_ATP"/>
    <property type="match status" value="1"/>
</dbReference>
<dbReference type="InterPro" id="IPR008266">
    <property type="entry name" value="Tyr_kinase_AS"/>
</dbReference>
<proteinExistence type="predicted"/>
<dbReference type="InterPro" id="IPR011009">
    <property type="entry name" value="Kinase-like_dom_sf"/>
</dbReference>
<evidence type="ECO:0000313" key="8">
    <source>
        <dbReference type="EMBL" id="RCN38171.1"/>
    </source>
</evidence>
<keyword evidence="9" id="KW-1185">Reference proteome</keyword>
<dbReference type="Gene3D" id="1.10.510.10">
    <property type="entry name" value="Transferase(Phosphotransferase) domain 1"/>
    <property type="match status" value="1"/>
</dbReference>